<protein>
    <submittedName>
        <fullName evidence="1">Uncharacterized protein</fullName>
    </submittedName>
</protein>
<evidence type="ECO:0000313" key="2">
    <source>
        <dbReference type="Proteomes" id="UP000198767"/>
    </source>
</evidence>
<dbReference type="RefSeq" id="WP_090218086.1">
    <property type="nucleotide sequence ID" value="NZ_FMWG01000004.1"/>
</dbReference>
<sequence>MNEELYHGKDVGLVEILNEEKLGGVNGLEAYLKMRKSQLQRIHNGPNLPSEDDERLMLAIQSIQEVLNVFENIVENTNKASNVMA</sequence>
<dbReference type="EMBL" id="FMWG01000004">
    <property type="protein sequence ID" value="SCZ61783.1"/>
    <property type="molecule type" value="Genomic_DNA"/>
</dbReference>
<accession>A0A1G5QIX4</accession>
<reference evidence="1 2" key="1">
    <citation type="submission" date="2016-10" db="EMBL/GenBank/DDBJ databases">
        <authorList>
            <person name="de Groot N.N."/>
        </authorList>
    </citation>
    <scope>NUCLEOTIDE SEQUENCE [LARGE SCALE GENOMIC DNA]</scope>
    <source>
        <strain evidence="1 2">U95</strain>
    </source>
</reference>
<evidence type="ECO:0000313" key="1">
    <source>
        <dbReference type="EMBL" id="SCZ61783.1"/>
    </source>
</evidence>
<dbReference type="Proteomes" id="UP000198767">
    <property type="component" value="Unassembled WGS sequence"/>
</dbReference>
<name>A0A1G5QIX4_9RHOB</name>
<keyword evidence="2" id="KW-1185">Reference proteome</keyword>
<dbReference type="STRING" id="1156985.SAMN04488118_104291"/>
<proteinExistence type="predicted"/>
<gene>
    <name evidence="1" type="ORF">SAMN04488118_104291</name>
</gene>
<dbReference type="AlphaFoldDB" id="A0A1G5QIX4"/>
<organism evidence="1 2">
    <name type="scientific">Epibacterium ulvae</name>
    <dbReference type="NCBI Taxonomy" id="1156985"/>
    <lineage>
        <taxon>Bacteria</taxon>
        <taxon>Pseudomonadati</taxon>
        <taxon>Pseudomonadota</taxon>
        <taxon>Alphaproteobacteria</taxon>
        <taxon>Rhodobacterales</taxon>
        <taxon>Roseobacteraceae</taxon>
        <taxon>Epibacterium</taxon>
    </lineage>
</organism>